<dbReference type="GO" id="GO:0003796">
    <property type="term" value="F:lysozyme activity"/>
    <property type="evidence" value="ECO:0007669"/>
    <property type="project" value="InterPro"/>
</dbReference>
<dbReference type="KEGG" id="ppnm:LV28_00015"/>
<evidence type="ECO:0000313" key="3">
    <source>
        <dbReference type="Proteomes" id="UP000254573"/>
    </source>
</evidence>
<dbReference type="SUPFAM" id="SSF53955">
    <property type="entry name" value="Lysozyme-like"/>
    <property type="match status" value="1"/>
</dbReference>
<dbReference type="GO" id="GO:0044659">
    <property type="term" value="P:viral release from host cell by cytolysis"/>
    <property type="evidence" value="ECO:0007669"/>
    <property type="project" value="InterPro"/>
</dbReference>
<gene>
    <name evidence="1" type="ORF">NCTC13160_00009</name>
    <name evidence="2" type="ORF">NCTC13160_04891</name>
</gene>
<protein>
    <submittedName>
        <fullName evidence="1">Phage lysozyme</fullName>
    </submittedName>
</protein>
<dbReference type="InterPro" id="IPR034691">
    <property type="entry name" value="Endolysin_lambda_type"/>
</dbReference>
<evidence type="ECO:0000313" key="2">
    <source>
        <dbReference type="EMBL" id="SUA82017.1"/>
    </source>
</evidence>
<dbReference type="CDD" id="cd00736">
    <property type="entry name" value="lambda_lys-like"/>
    <property type="match status" value="1"/>
</dbReference>
<dbReference type="InterPro" id="IPR023346">
    <property type="entry name" value="Lysozyme-like_dom_sf"/>
</dbReference>
<dbReference type="HAMAP" id="MF_04109">
    <property type="entry name" value="ENDOLYSIN_LAMBDA"/>
    <property type="match status" value="1"/>
</dbReference>
<sequence>MPRIDAASAGGRNALAFLDAIAFSEHTAVGLANSDDGYNVIVGGSPQRPTLFNSYQDHPRILVTIRDKNGAPRIVNGKPLQSTAAGRYQLLARYFDAYRPLLRLTDFSPRSQDLIALRQIREQGAMPDILAGRVSAAFAKCRNIWASLPGAGYGQHENTLDSLLDAYRRAGGVIAP</sequence>
<evidence type="ECO:0000313" key="1">
    <source>
        <dbReference type="EMBL" id="SUA73843.1"/>
    </source>
</evidence>
<dbReference type="AlphaFoldDB" id="A0A378YAT4"/>
<dbReference type="Gene3D" id="1.10.530.10">
    <property type="match status" value="1"/>
</dbReference>
<dbReference type="Proteomes" id="UP000254573">
    <property type="component" value="Unassembled WGS sequence"/>
</dbReference>
<dbReference type="EMBL" id="UGSG01000001">
    <property type="protein sequence ID" value="SUA73843.1"/>
    <property type="molecule type" value="Genomic_DNA"/>
</dbReference>
<organism evidence="1 3">
    <name type="scientific">Pandoraea pnomenusa</name>
    <dbReference type="NCBI Taxonomy" id="93220"/>
    <lineage>
        <taxon>Bacteria</taxon>
        <taxon>Pseudomonadati</taxon>
        <taxon>Pseudomonadota</taxon>
        <taxon>Betaproteobacteria</taxon>
        <taxon>Burkholderiales</taxon>
        <taxon>Burkholderiaceae</taxon>
        <taxon>Pandoraea</taxon>
    </lineage>
</organism>
<dbReference type="EMBL" id="UGSG01000001">
    <property type="protein sequence ID" value="SUA82017.1"/>
    <property type="molecule type" value="Genomic_DNA"/>
</dbReference>
<dbReference type="GO" id="GO:0009253">
    <property type="term" value="P:peptidoglycan catabolic process"/>
    <property type="evidence" value="ECO:0007669"/>
    <property type="project" value="InterPro"/>
</dbReference>
<reference evidence="1 3" key="1">
    <citation type="submission" date="2018-06" db="EMBL/GenBank/DDBJ databases">
        <authorList>
            <consortium name="Pathogen Informatics"/>
            <person name="Doyle S."/>
        </authorList>
    </citation>
    <scope>NUCLEOTIDE SEQUENCE [LARGE SCALE GENOMIC DNA]</scope>
    <source>
        <strain evidence="1 3">NCTC13160</strain>
    </source>
</reference>
<dbReference type="OrthoDB" id="8660079at2"/>
<name>A0A378YAT4_9BURK</name>
<dbReference type="RefSeq" id="WP_038617141.1">
    <property type="nucleotide sequence ID" value="NZ_CP009553.3"/>
</dbReference>
<accession>A0A378YAT4</accession>
<proteinExistence type="inferred from homology"/>